<organism evidence="2">
    <name type="scientific">Tanacetum cinerariifolium</name>
    <name type="common">Dalmatian daisy</name>
    <name type="synonym">Chrysanthemum cinerariifolium</name>
    <dbReference type="NCBI Taxonomy" id="118510"/>
    <lineage>
        <taxon>Eukaryota</taxon>
        <taxon>Viridiplantae</taxon>
        <taxon>Streptophyta</taxon>
        <taxon>Embryophyta</taxon>
        <taxon>Tracheophyta</taxon>
        <taxon>Spermatophyta</taxon>
        <taxon>Magnoliopsida</taxon>
        <taxon>eudicotyledons</taxon>
        <taxon>Gunneridae</taxon>
        <taxon>Pentapetalae</taxon>
        <taxon>asterids</taxon>
        <taxon>campanulids</taxon>
        <taxon>Asterales</taxon>
        <taxon>Asteraceae</taxon>
        <taxon>Asteroideae</taxon>
        <taxon>Anthemideae</taxon>
        <taxon>Anthemidinae</taxon>
        <taxon>Tanacetum</taxon>
    </lineage>
</organism>
<comment type="caution">
    <text evidence="2">The sequence shown here is derived from an EMBL/GenBank/DDBJ whole genome shotgun (WGS) entry which is preliminary data.</text>
</comment>
<dbReference type="AlphaFoldDB" id="A0A699HQ75"/>
<accession>A0A699HQ75</accession>
<evidence type="ECO:0000313" key="2">
    <source>
        <dbReference type="EMBL" id="GEY58420.1"/>
    </source>
</evidence>
<name>A0A699HQ75_TANCI</name>
<evidence type="ECO:0008006" key="3">
    <source>
        <dbReference type="Google" id="ProtNLM"/>
    </source>
</evidence>
<proteinExistence type="predicted"/>
<evidence type="ECO:0000256" key="1">
    <source>
        <dbReference type="SAM" id="MobiDB-lite"/>
    </source>
</evidence>
<feature type="region of interest" description="Disordered" evidence="1">
    <location>
        <begin position="288"/>
        <end position="307"/>
    </location>
</feature>
<protein>
    <recommendedName>
        <fullName evidence="3">Synaptobrevin, longin-like domain protein</fullName>
    </recommendedName>
</protein>
<reference evidence="2" key="1">
    <citation type="journal article" date="2019" name="Sci. Rep.">
        <title>Draft genome of Tanacetum cinerariifolium, the natural source of mosquito coil.</title>
        <authorList>
            <person name="Yamashiro T."/>
            <person name="Shiraishi A."/>
            <person name="Satake H."/>
            <person name="Nakayama K."/>
        </authorList>
    </citation>
    <scope>NUCLEOTIDE SEQUENCE</scope>
</reference>
<gene>
    <name evidence="2" type="ORF">Tci_430394</name>
</gene>
<dbReference type="EMBL" id="BKCJ010191033">
    <property type="protein sequence ID" value="GEY58420.1"/>
    <property type="molecule type" value="Genomic_DNA"/>
</dbReference>
<sequence>MTPLTFAETHNMIAFLSKKKVVVTEDIIHQDLRLDDADGVECFPNEEILVELARMGYEKPPPKLTFYKAFFFAQWKFLIHTLVRFLINNQVDDLFSHKTKYTSPALTQKVFDNMRRIGGCVQTKGRIEAIDADEDITLVNMENKVDVDAELQGRIERKDDDNVIAQEVNVVEPIVFDDEEVTITMAQTLIKMKAKKARILNEQIAKRLHNEEIKQAVAREKQEQDDFKRAQELQQQKYQNLKRKPISIAQARKNMILYLKNMAGYKIAHFKGMTYDQESFKKLRAEAEVSGSLSTQDTPTDDPKEMSKEDVKNMLQIVPVSEFKVKALQVKLTKENLSTAMPTEDKEKALWVELKRLYEPNTADVFWKQQRYMHDPLTWKLYTNYGVHQVLSTRRNNIFMFLEKDYPLTDVVLLLMLSTKLQVDEDCEIAKDLVMKTFMGVNKPKSRISLDTSSK</sequence>